<accession>A0A9P5Y311</accession>
<evidence type="ECO:0000313" key="1">
    <source>
        <dbReference type="EMBL" id="KAF9462527.1"/>
    </source>
</evidence>
<evidence type="ECO:0000313" key="2">
    <source>
        <dbReference type="Proteomes" id="UP000807353"/>
    </source>
</evidence>
<sequence>MAAVRQFWTSSINSKSTKVSIAGPSTISEEANLVLREDVTSPTRRILRRRLPFTPTHGSVIPRAWSSSISVSDYGDTMSTSSTIPGLGETSGKFIKALGKMVIRAWDEVRLHCYLSELDRNFPHGKQIFWESDDGEQIYKEIIDFLRPGEYCSRVYNHAMRLLLIQIGHCEVKQLIRALANWDSECIGDFITRLMNPILKLDRDPTAQNFLGKAYIRYQDAPHIDPLVPFASFLLQLSPTSVAAYEASTRVGAHLLSEIPDTDYYSLTRQLLQTIVFMRNPISPLHRDTLLSIVRPSECTILHEVSHHDLPADISQWKFSWVLSHIAQGEAHWNILIRALAQGTLDQQKALLFRIISSILPSEYADPHQLSPSGCDALQMSIDKHLSDRFHLLCQVGTKSEHVVYGKDSVKMALRFVLHIMKSEIGSRVVFIDPNYFVRVMQYCIPSLAGLPIPEVIHNINEQGIEWYTHGVGLRTMEQIYLCWELFEIISKCQIGVEDDEA</sequence>
<name>A0A9P5Y311_9AGAR</name>
<comment type="caution">
    <text evidence="1">The sequence shown here is derived from an EMBL/GenBank/DDBJ whole genome shotgun (WGS) entry which is preliminary data.</text>
</comment>
<gene>
    <name evidence="1" type="ORF">BDZ94DRAFT_1322530</name>
</gene>
<dbReference type="OrthoDB" id="3001418at2759"/>
<proteinExistence type="predicted"/>
<dbReference type="EMBL" id="MU150271">
    <property type="protein sequence ID" value="KAF9462527.1"/>
    <property type="molecule type" value="Genomic_DNA"/>
</dbReference>
<organism evidence="1 2">
    <name type="scientific">Collybia nuda</name>
    <dbReference type="NCBI Taxonomy" id="64659"/>
    <lineage>
        <taxon>Eukaryota</taxon>
        <taxon>Fungi</taxon>
        <taxon>Dikarya</taxon>
        <taxon>Basidiomycota</taxon>
        <taxon>Agaricomycotina</taxon>
        <taxon>Agaricomycetes</taxon>
        <taxon>Agaricomycetidae</taxon>
        <taxon>Agaricales</taxon>
        <taxon>Tricholomatineae</taxon>
        <taxon>Clitocybaceae</taxon>
        <taxon>Collybia</taxon>
    </lineage>
</organism>
<dbReference type="AlphaFoldDB" id="A0A9P5Y311"/>
<dbReference type="Proteomes" id="UP000807353">
    <property type="component" value="Unassembled WGS sequence"/>
</dbReference>
<reference evidence="1" key="1">
    <citation type="submission" date="2020-11" db="EMBL/GenBank/DDBJ databases">
        <authorList>
            <consortium name="DOE Joint Genome Institute"/>
            <person name="Ahrendt S."/>
            <person name="Riley R."/>
            <person name="Andreopoulos W."/>
            <person name="Labutti K."/>
            <person name="Pangilinan J."/>
            <person name="Ruiz-Duenas F.J."/>
            <person name="Barrasa J.M."/>
            <person name="Sanchez-Garcia M."/>
            <person name="Camarero S."/>
            <person name="Miyauchi S."/>
            <person name="Serrano A."/>
            <person name="Linde D."/>
            <person name="Babiker R."/>
            <person name="Drula E."/>
            <person name="Ayuso-Fernandez I."/>
            <person name="Pacheco R."/>
            <person name="Padilla G."/>
            <person name="Ferreira P."/>
            <person name="Barriuso J."/>
            <person name="Kellner H."/>
            <person name="Castanera R."/>
            <person name="Alfaro M."/>
            <person name="Ramirez L."/>
            <person name="Pisabarro A.G."/>
            <person name="Kuo A."/>
            <person name="Tritt A."/>
            <person name="Lipzen A."/>
            <person name="He G."/>
            <person name="Yan M."/>
            <person name="Ng V."/>
            <person name="Cullen D."/>
            <person name="Martin F."/>
            <person name="Rosso M.-N."/>
            <person name="Henrissat B."/>
            <person name="Hibbett D."/>
            <person name="Martinez A.T."/>
            <person name="Grigoriev I.V."/>
        </authorList>
    </citation>
    <scope>NUCLEOTIDE SEQUENCE</scope>
    <source>
        <strain evidence="1">CBS 247.69</strain>
    </source>
</reference>
<protein>
    <submittedName>
        <fullName evidence="1">Uncharacterized protein</fullName>
    </submittedName>
</protein>
<keyword evidence="2" id="KW-1185">Reference proteome</keyword>